<dbReference type="RefSeq" id="WP_155302543.1">
    <property type="nucleotide sequence ID" value="NZ_AP021875.1"/>
</dbReference>
<dbReference type="KEGG" id="dwd:DSCW_08500"/>
<dbReference type="OrthoDB" id="9797061at2"/>
<gene>
    <name evidence="2" type="ORF">DSCW_08500</name>
</gene>
<feature type="domain" description="ORC1/DEAH AAA+ ATPase" evidence="1">
    <location>
        <begin position="34"/>
        <end position="152"/>
    </location>
</feature>
<dbReference type="Gene3D" id="1.10.8.60">
    <property type="match status" value="1"/>
</dbReference>
<dbReference type="InterPro" id="IPR052026">
    <property type="entry name" value="ExeA_AAA_ATPase_DNA-bind"/>
</dbReference>
<proteinExistence type="predicted"/>
<dbReference type="GO" id="GO:0016887">
    <property type="term" value="F:ATP hydrolysis activity"/>
    <property type="evidence" value="ECO:0007669"/>
    <property type="project" value="InterPro"/>
</dbReference>
<dbReference type="Gene3D" id="3.40.50.300">
    <property type="entry name" value="P-loop containing nucleotide triphosphate hydrolases"/>
    <property type="match status" value="1"/>
</dbReference>
<name>A0A5K7YZS8_9BACT</name>
<dbReference type="AlphaFoldDB" id="A0A5K7YZS8"/>
<dbReference type="Pfam" id="PF13401">
    <property type="entry name" value="AAA_22"/>
    <property type="match status" value="1"/>
</dbReference>
<accession>A0A5K7YZS8</accession>
<dbReference type="EMBL" id="AP021875">
    <property type="protein sequence ID" value="BBO73433.1"/>
    <property type="molecule type" value="Genomic_DNA"/>
</dbReference>
<evidence type="ECO:0000313" key="2">
    <source>
        <dbReference type="EMBL" id="BBO73433.1"/>
    </source>
</evidence>
<keyword evidence="3" id="KW-1185">Reference proteome</keyword>
<dbReference type="InterPro" id="IPR027417">
    <property type="entry name" value="P-loop_NTPase"/>
</dbReference>
<reference evidence="2 3" key="1">
    <citation type="submission" date="2019-11" db="EMBL/GenBank/DDBJ databases">
        <title>Comparative genomics of hydrocarbon-degrading Desulfosarcina strains.</title>
        <authorList>
            <person name="Watanabe M."/>
            <person name="Kojima H."/>
            <person name="Fukui M."/>
        </authorList>
    </citation>
    <scope>NUCLEOTIDE SEQUENCE [LARGE SCALE GENOMIC DNA]</scope>
    <source>
        <strain evidence="2 3">PP31</strain>
    </source>
</reference>
<dbReference type="InterPro" id="IPR049945">
    <property type="entry name" value="AAA_22"/>
</dbReference>
<organism evidence="2 3">
    <name type="scientific">Desulfosarcina widdelii</name>
    <dbReference type="NCBI Taxonomy" id="947919"/>
    <lineage>
        <taxon>Bacteria</taxon>
        <taxon>Pseudomonadati</taxon>
        <taxon>Thermodesulfobacteriota</taxon>
        <taxon>Desulfobacteria</taxon>
        <taxon>Desulfobacterales</taxon>
        <taxon>Desulfosarcinaceae</taxon>
        <taxon>Desulfosarcina</taxon>
    </lineage>
</organism>
<dbReference type="PANTHER" id="PTHR35894:SF5">
    <property type="entry name" value="MU-LIKE PROPHAGE FLUMU DNA TRANSPOSITION PROTEIN B"/>
    <property type="match status" value="1"/>
</dbReference>
<sequence>MPELRISHSVFIQTQNVRNVVTMMDDVGMDVGEGKFGVVYGKAGLGKSETVKWYHANRKNTVYLESTAIWITSELEFLRDFCFELGIENIAHRKGRCFRDIIEYLFEHPDTIIFIDEAGRLKGGHLELMRDITRMTLCPIVLIGEHNLLNLLKYGGRDGIQTRTFNPVKFSPMKQSDVIIFAKEAAGVKIGADVSAILHKTATKNTTDGNFRLVKRALQYAIQYANGKNTDRITPEIANMAIKSAIKWTE</sequence>
<dbReference type="SUPFAM" id="SSF52540">
    <property type="entry name" value="P-loop containing nucleoside triphosphate hydrolases"/>
    <property type="match status" value="1"/>
</dbReference>
<dbReference type="PANTHER" id="PTHR35894">
    <property type="entry name" value="GENERAL SECRETION PATHWAY PROTEIN A-RELATED"/>
    <property type="match status" value="1"/>
</dbReference>
<protein>
    <submittedName>
        <fullName evidence="2">Transposase</fullName>
    </submittedName>
</protein>
<evidence type="ECO:0000259" key="1">
    <source>
        <dbReference type="Pfam" id="PF13401"/>
    </source>
</evidence>
<dbReference type="Proteomes" id="UP000427769">
    <property type="component" value="Chromosome"/>
</dbReference>
<evidence type="ECO:0000313" key="3">
    <source>
        <dbReference type="Proteomes" id="UP000427769"/>
    </source>
</evidence>